<sequence>MHAKTLLFQPVPSGTALPPGNAASCFPAAPGLPGNKSAASFFSWLSGKEKRPLINRISGRRK</sequence>
<proteinExistence type="predicted"/>
<protein>
    <submittedName>
        <fullName evidence="1">Uncharacterized protein</fullName>
    </submittedName>
</protein>
<accession>A0AAP8T8W3</accession>
<dbReference type="EMBL" id="PJKN01000005">
    <property type="protein sequence ID" value="PNC54743.1"/>
    <property type="molecule type" value="Genomic_DNA"/>
</dbReference>
<dbReference type="AlphaFoldDB" id="A0AAP8T8W3"/>
<evidence type="ECO:0000313" key="1">
    <source>
        <dbReference type="EMBL" id="PNC54743.1"/>
    </source>
</evidence>
<comment type="caution">
    <text evidence="1">The sequence shown here is derived from an EMBL/GenBank/DDBJ whole genome shotgun (WGS) entry which is preliminary data.</text>
</comment>
<name>A0AAP8T8W3_9BACT</name>
<dbReference type="Proteomes" id="UP000235914">
    <property type="component" value="Unassembled WGS sequence"/>
</dbReference>
<reference evidence="1 2" key="1">
    <citation type="journal article" date="2017" name="BMC Genomics">
        <title>Genome sequencing of 39 Akkermansia muciniphila isolates reveals its population structure, genomic and functional diverisity, and global distribution in mammalian gut microbiotas.</title>
        <authorList>
            <person name="Guo X."/>
            <person name="Li S."/>
            <person name="Zhang J."/>
            <person name="Wu F."/>
            <person name="Li X."/>
            <person name="Wu D."/>
            <person name="Zhang M."/>
            <person name="Ou Z."/>
            <person name="Jie Z."/>
            <person name="Yan Q."/>
            <person name="Li P."/>
            <person name="Yi J."/>
            <person name="Peng Y."/>
        </authorList>
    </citation>
    <scope>NUCLEOTIDE SEQUENCE [LARGE SCALE GENOMIC DNA]</scope>
    <source>
        <strain evidence="1 2">GP43</strain>
    </source>
</reference>
<organism evidence="1 2">
    <name type="scientific">Akkermansia muciniphila</name>
    <dbReference type="NCBI Taxonomy" id="239935"/>
    <lineage>
        <taxon>Bacteria</taxon>
        <taxon>Pseudomonadati</taxon>
        <taxon>Verrucomicrobiota</taxon>
        <taxon>Verrucomicrobiia</taxon>
        <taxon>Verrucomicrobiales</taxon>
        <taxon>Akkermansiaceae</taxon>
        <taxon>Akkermansia</taxon>
    </lineage>
</organism>
<gene>
    <name evidence="1" type="ORF">CXU09_09430</name>
</gene>
<evidence type="ECO:0000313" key="2">
    <source>
        <dbReference type="Proteomes" id="UP000235914"/>
    </source>
</evidence>